<gene>
    <name evidence="8" type="primary">pglX</name>
    <name evidence="8" type="ORF">GF867_07830</name>
</gene>
<evidence type="ECO:0000256" key="1">
    <source>
        <dbReference type="ARBA" id="ARBA00011900"/>
    </source>
</evidence>
<dbReference type="GO" id="GO:0009007">
    <property type="term" value="F:site-specific DNA-methyltransferase (adenine-specific) activity"/>
    <property type="evidence" value="ECO:0007669"/>
    <property type="project" value="UniProtKB-EC"/>
</dbReference>
<dbReference type="Proteomes" id="UP000440066">
    <property type="component" value="Unassembled WGS sequence"/>
</dbReference>
<reference evidence="8 9" key="1">
    <citation type="submission" date="2019-11" db="EMBL/GenBank/DDBJ databases">
        <title>Characterisation of Fundicoccus ignavus gen. nov. sp. nov., a novel genus of the family Aerococcaceae from bulk tank milk.</title>
        <authorList>
            <person name="Siebert A."/>
            <person name="Huptas C."/>
            <person name="Wenning M."/>
            <person name="Scherer S."/>
            <person name="Doll E.V."/>
        </authorList>
    </citation>
    <scope>NUCLEOTIDE SEQUENCE [LARGE SCALE GENOMIC DNA]</scope>
    <source>
        <strain evidence="8 9">DSM 109652</strain>
    </source>
</reference>
<dbReference type="PANTHER" id="PTHR33841">
    <property type="entry name" value="DNA METHYLTRANSFERASE YEEA-RELATED"/>
    <property type="match status" value="1"/>
</dbReference>
<dbReference type="RefSeq" id="WP_153832549.1">
    <property type="nucleotide sequence ID" value="NZ_WJQT01000010.1"/>
</dbReference>
<dbReference type="InterPro" id="IPR047939">
    <property type="entry name" value="BREX_1_PglX"/>
</dbReference>
<keyword evidence="2 8" id="KW-0489">Methyltransferase</keyword>
<sequence length="1196" mass="139695">MNQGKLKTFAVEARRELLEKVALQARKIGVTEDSINEATVESSDALIINGQHLSKEERVQRNKLIRRIEETSFEQVMEEAAYTWFNRFVALRFMEVNDYLPTRVRVLSSLDGGNEPDMMKEALSLGLDVDTEKVYEMKLNNQDDELFKYLIIAHCNDLNDYLPFMFGTIEDYTEILFPEGLLNTDSFVRKMTNTEVFPEDDWYEVEIIGWLYQYYISEEKDQIFTDLKKNIKITQDTLPAATQIFTPNWIVRYLVENSLGKVWMESNPDSNLKDNWRYYLPDVEQSVETLSILNDIKYQNATPEEITIFDPSCGSGHILIYAFDLLYDFYIEKGYLSREIPTLILMNNIYGLDIDNRAAQLASFALMMKAREKDSRIFRKQLTPNIYSIEESNWLTDDLIEKISNNDSEVKQDLTLLKNTFIDAKEYGSLLKIEPINEVKIFNSLDKYLSKDSNLFEFDEKDLVRENLPKLVNQASLLSKKYDVACTNPPYMGRSSMNTQVTKFLDKNFKNTKSDLFAAFMERNFGFIKENGFNSIVTMQSWMFLSSYEKLRIKLLNNKTIYSLLHMDNMVMGIAFGTSATIFRNHHLNEYIGNYSEVKNVDIKDGRPIEFPVIRNRNNNISAKEFIQLPGNPISYWASDNLISNFLEGDRLVDLITPKQGLATADNNRFLRLWWETNYNQIKFNTKSVDESKNSGYKWVPYNKGGKRRQWYGNYDYLINWENDGEEIRNFTDSKGKQRSVVRSPQYYFKEAITWSDITSGKFAIRYREPGSIHDVKGMSAFSEDKSLLKYILGITSTKIADYIFDMINPTISLQIGNFSSFPVMIEEKYKDEVIDLVEQAIKMAKFDWDSFETSWDFKMNPLITLLKTNRNEATHNSRKVEDVYYSYKNKTNNLFEDLKKIETDLNRDFIEIYDLHDDVRSKVSDRDITVAKIYDEAKDISAEIKGNQYVLTKKDVIQQFISYAIGCMFGRYSLDEEGLIYAGGEFDASRYETYDVVEDNIIPITSDVYLEDDLVNRFVEFVETVYSKETLEENLNFIAEALGQKKNETARDTIHSYFLKDFFKDHAKMYSVTGSGRRPIYWKFTSGKENAFNCFIYMHRYDKTTISRIRTEYLHDVQQRLETRKVDLDQIINSDASATELNKARKEMKTVEKQLAELIAYDEKLRHMADQQIEIDLNDGFNVNYPKFKGLVEKV</sequence>
<keyword evidence="6" id="KW-0175">Coiled coil</keyword>
<evidence type="ECO:0000259" key="7">
    <source>
        <dbReference type="Pfam" id="PF07669"/>
    </source>
</evidence>
<dbReference type="InterPro" id="IPR029063">
    <property type="entry name" value="SAM-dependent_MTases_sf"/>
</dbReference>
<dbReference type="AlphaFoldDB" id="A0A844C2Y8"/>
<dbReference type="Gene3D" id="3.40.50.150">
    <property type="entry name" value="Vaccinia Virus protein VP39"/>
    <property type="match status" value="1"/>
</dbReference>
<organism evidence="8 9">
    <name type="scientific">Fundicoccus ignavus</name>
    <dbReference type="NCBI Taxonomy" id="2664442"/>
    <lineage>
        <taxon>Bacteria</taxon>
        <taxon>Bacillati</taxon>
        <taxon>Bacillota</taxon>
        <taxon>Bacilli</taxon>
        <taxon>Lactobacillales</taxon>
        <taxon>Aerococcaceae</taxon>
        <taxon>Fundicoccus</taxon>
    </lineage>
</organism>
<dbReference type="GO" id="GO:0006304">
    <property type="term" value="P:DNA modification"/>
    <property type="evidence" value="ECO:0007669"/>
    <property type="project" value="InterPro"/>
</dbReference>
<protein>
    <recommendedName>
        <fullName evidence="1">site-specific DNA-methyltransferase (adenine-specific)</fullName>
        <ecNumber evidence="1">2.1.1.72</ecNumber>
    </recommendedName>
</protein>
<proteinExistence type="predicted"/>
<comment type="caution">
    <text evidence="8">The sequence shown here is derived from an EMBL/GenBank/DDBJ whole genome shotgun (WGS) entry which is preliminary data.</text>
</comment>
<dbReference type="SUPFAM" id="SSF53335">
    <property type="entry name" value="S-adenosyl-L-methionine-dependent methyltransferases"/>
    <property type="match status" value="1"/>
</dbReference>
<dbReference type="NCBIfam" id="NF033452">
    <property type="entry name" value="BREX_1_MTaseX"/>
    <property type="match status" value="1"/>
</dbReference>
<evidence type="ECO:0000313" key="9">
    <source>
        <dbReference type="Proteomes" id="UP000440066"/>
    </source>
</evidence>
<feature type="domain" description="Type II methyltransferase M.TaqI-like" evidence="7">
    <location>
        <begin position="347"/>
        <end position="567"/>
    </location>
</feature>
<dbReference type="EC" id="2.1.1.72" evidence="1"/>
<dbReference type="GO" id="GO:0032259">
    <property type="term" value="P:methylation"/>
    <property type="evidence" value="ECO:0007669"/>
    <property type="project" value="UniProtKB-KW"/>
</dbReference>
<dbReference type="PANTHER" id="PTHR33841:SF1">
    <property type="entry name" value="DNA METHYLTRANSFERASE A"/>
    <property type="match status" value="1"/>
</dbReference>
<keyword evidence="4" id="KW-0949">S-adenosyl-L-methionine</keyword>
<feature type="coiled-coil region" evidence="6">
    <location>
        <begin position="1135"/>
        <end position="1162"/>
    </location>
</feature>
<evidence type="ECO:0000256" key="5">
    <source>
        <dbReference type="ARBA" id="ARBA00047942"/>
    </source>
</evidence>
<name>A0A844C2Y8_9LACT</name>
<accession>A0A844C2Y8</accession>
<dbReference type="InterPro" id="IPR050953">
    <property type="entry name" value="N4_N6_ade-DNA_methylase"/>
</dbReference>
<dbReference type="EMBL" id="WJQT01000010">
    <property type="protein sequence ID" value="MRJ47472.1"/>
    <property type="molecule type" value="Genomic_DNA"/>
</dbReference>
<dbReference type="InterPro" id="IPR011639">
    <property type="entry name" value="MethylTrfase_TaqI-like_dom"/>
</dbReference>
<evidence type="ECO:0000256" key="3">
    <source>
        <dbReference type="ARBA" id="ARBA00022679"/>
    </source>
</evidence>
<evidence type="ECO:0000256" key="2">
    <source>
        <dbReference type="ARBA" id="ARBA00022603"/>
    </source>
</evidence>
<evidence type="ECO:0000313" key="8">
    <source>
        <dbReference type="EMBL" id="MRJ47472.1"/>
    </source>
</evidence>
<evidence type="ECO:0000256" key="6">
    <source>
        <dbReference type="SAM" id="Coils"/>
    </source>
</evidence>
<comment type="catalytic activity">
    <reaction evidence="5">
        <text>a 2'-deoxyadenosine in DNA + S-adenosyl-L-methionine = an N(6)-methyl-2'-deoxyadenosine in DNA + S-adenosyl-L-homocysteine + H(+)</text>
        <dbReference type="Rhea" id="RHEA:15197"/>
        <dbReference type="Rhea" id="RHEA-COMP:12418"/>
        <dbReference type="Rhea" id="RHEA-COMP:12419"/>
        <dbReference type="ChEBI" id="CHEBI:15378"/>
        <dbReference type="ChEBI" id="CHEBI:57856"/>
        <dbReference type="ChEBI" id="CHEBI:59789"/>
        <dbReference type="ChEBI" id="CHEBI:90615"/>
        <dbReference type="ChEBI" id="CHEBI:90616"/>
        <dbReference type="EC" id="2.1.1.72"/>
    </reaction>
</comment>
<dbReference type="Pfam" id="PF07669">
    <property type="entry name" value="Eco57I"/>
    <property type="match status" value="1"/>
</dbReference>
<keyword evidence="3 8" id="KW-0808">Transferase</keyword>
<dbReference type="PRINTS" id="PR00507">
    <property type="entry name" value="N12N6MTFRASE"/>
</dbReference>
<evidence type="ECO:0000256" key="4">
    <source>
        <dbReference type="ARBA" id="ARBA00022691"/>
    </source>
</evidence>